<name>A0A494VVJ8_9SPHI</name>
<reference evidence="2 3" key="1">
    <citation type="submission" date="2018-10" db="EMBL/GenBank/DDBJ databases">
        <title>Genome sequencing of Mucilaginibacter sp. HYN0043.</title>
        <authorList>
            <person name="Kim M."/>
            <person name="Yi H."/>
        </authorList>
    </citation>
    <scope>NUCLEOTIDE SEQUENCE [LARGE SCALE GENOMIC DNA]</scope>
    <source>
        <strain evidence="2 3">HYN0043</strain>
    </source>
</reference>
<proteinExistence type="predicted"/>
<keyword evidence="1" id="KW-0812">Transmembrane</keyword>
<dbReference type="RefSeq" id="WP_119406676.1">
    <property type="nucleotide sequence ID" value="NZ_CP032869.1"/>
</dbReference>
<dbReference type="OrthoDB" id="9255743at2"/>
<protein>
    <submittedName>
        <fullName evidence="2">Uncharacterized protein</fullName>
    </submittedName>
</protein>
<evidence type="ECO:0000313" key="2">
    <source>
        <dbReference type="EMBL" id="AYL98399.1"/>
    </source>
</evidence>
<sequence length="79" mass="8644">MKLNWFTRKGIIYLPVSIIGWVILTIAVTYAAIASVIIGKHSNSVGDMLINAIFNLLLSGLAYTLIAYFTERKSQPGTA</sequence>
<feature type="transmembrane region" description="Helical" evidence="1">
    <location>
        <begin position="12"/>
        <end position="37"/>
    </location>
</feature>
<gene>
    <name evidence="2" type="ORF">HYN43_025310</name>
</gene>
<dbReference type="KEGG" id="muh:HYN43_025310"/>
<accession>A0A494VVJ8</accession>
<evidence type="ECO:0000313" key="3">
    <source>
        <dbReference type="Proteomes" id="UP000270046"/>
    </source>
</evidence>
<evidence type="ECO:0000256" key="1">
    <source>
        <dbReference type="SAM" id="Phobius"/>
    </source>
</evidence>
<feature type="transmembrane region" description="Helical" evidence="1">
    <location>
        <begin position="49"/>
        <end position="69"/>
    </location>
</feature>
<keyword evidence="3" id="KW-1185">Reference proteome</keyword>
<dbReference type="EMBL" id="CP032869">
    <property type="protein sequence ID" value="AYL98399.1"/>
    <property type="molecule type" value="Genomic_DNA"/>
</dbReference>
<organism evidence="2 3">
    <name type="scientific">Mucilaginibacter celer</name>
    <dbReference type="NCBI Taxonomy" id="2305508"/>
    <lineage>
        <taxon>Bacteria</taxon>
        <taxon>Pseudomonadati</taxon>
        <taxon>Bacteroidota</taxon>
        <taxon>Sphingobacteriia</taxon>
        <taxon>Sphingobacteriales</taxon>
        <taxon>Sphingobacteriaceae</taxon>
        <taxon>Mucilaginibacter</taxon>
    </lineage>
</organism>
<dbReference type="Proteomes" id="UP000270046">
    <property type="component" value="Chromosome"/>
</dbReference>
<keyword evidence="1" id="KW-0472">Membrane</keyword>
<keyword evidence="1" id="KW-1133">Transmembrane helix</keyword>
<dbReference type="AlphaFoldDB" id="A0A494VVJ8"/>